<evidence type="ECO:0000256" key="1">
    <source>
        <dbReference type="ARBA" id="ARBA00010688"/>
    </source>
</evidence>
<proteinExistence type="inferred from homology"/>
<dbReference type="InterPro" id="IPR023314">
    <property type="entry name" value="Myo_inos_IolC-like_sf"/>
</dbReference>
<dbReference type="PANTHER" id="PTHR43085:SF49">
    <property type="entry name" value="5-DEHYDRO-2-DEOXYGLUCONOKINASE"/>
    <property type="match status" value="1"/>
</dbReference>
<dbReference type="AlphaFoldDB" id="A0A1M6NG46"/>
<keyword evidence="2" id="KW-0808">Transferase</keyword>
<gene>
    <name evidence="7" type="ORF">SAMN02745244_03632</name>
</gene>
<keyword evidence="8" id="KW-1185">Reference proteome</keyword>
<evidence type="ECO:0000256" key="4">
    <source>
        <dbReference type="ARBA" id="ARBA00022777"/>
    </source>
</evidence>
<name>A0A1M6NG46_9ACTN</name>
<sequence length="327" mass="35316">MDDVLASKALVIGRCGVDIYPLQVGLPLEDVQTFGKFLGGSAINVAVACARYGHRVAGLSGVGDDPFGRFVIKELERLGVDASHMVVNSKFNTPVTFCEIFPPDDFPLYFYREPSTPDLEVSVADLPADLDTYKLLWLTVGGLSAEPSRSAHLAAAKTPRPGGLTILDLDYRPYFWPSEEVARGEIGNLLEYVDVAIGNKEECRVAVNETDPERAADALLDRGVKVAIVKQGLVGTLAKTREERVFVPATRVDVINGLGAGDAFGGAVCHGLLENWDLDRIIAFASGAGAIVASRLECSTAMPYENEVDELLATHPEIVQNTQKEKR</sequence>
<reference evidence="7 8" key="1">
    <citation type="submission" date="2016-11" db="EMBL/GenBank/DDBJ databases">
        <authorList>
            <person name="Jaros S."/>
            <person name="Januszkiewicz K."/>
            <person name="Wedrychowicz H."/>
        </authorList>
    </citation>
    <scope>NUCLEOTIDE SEQUENCE [LARGE SCALE GENOMIC DNA]</scope>
    <source>
        <strain evidence="7 8">DSM 12906</strain>
    </source>
</reference>
<dbReference type="SUPFAM" id="SSF53613">
    <property type="entry name" value="Ribokinase-like"/>
    <property type="match status" value="1"/>
</dbReference>
<evidence type="ECO:0000256" key="3">
    <source>
        <dbReference type="ARBA" id="ARBA00022741"/>
    </source>
</evidence>
<dbReference type="InterPro" id="IPR011611">
    <property type="entry name" value="PfkB_dom"/>
</dbReference>
<dbReference type="GO" id="GO:0005524">
    <property type="term" value="F:ATP binding"/>
    <property type="evidence" value="ECO:0007669"/>
    <property type="project" value="UniProtKB-KW"/>
</dbReference>
<keyword evidence="4 7" id="KW-0418">Kinase</keyword>
<dbReference type="NCBIfam" id="TIGR04382">
    <property type="entry name" value="myo_inos_iolC_N"/>
    <property type="match status" value="1"/>
</dbReference>
<dbReference type="STRING" id="1123357.SAMN02745244_03632"/>
<feature type="domain" description="Carbohydrate kinase PfkB" evidence="6">
    <location>
        <begin position="8"/>
        <end position="303"/>
    </location>
</feature>
<accession>A0A1M6NG46</accession>
<protein>
    <submittedName>
        <fullName evidence="7">5-dehydro-2-deoxygluconokinase</fullName>
    </submittedName>
</protein>
<evidence type="ECO:0000259" key="6">
    <source>
        <dbReference type="Pfam" id="PF00294"/>
    </source>
</evidence>
<keyword evidence="3" id="KW-0547">Nucleotide-binding</keyword>
<keyword evidence="5" id="KW-0067">ATP-binding</keyword>
<dbReference type="RefSeq" id="WP_073191348.1">
    <property type="nucleotide sequence ID" value="NZ_FQZG01000114.1"/>
</dbReference>
<dbReference type="GO" id="GO:0016301">
    <property type="term" value="F:kinase activity"/>
    <property type="evidence" value="ECO:0007669"/>
    <property type="project" value="UniProtKB-KW"/>
</dbReference>
<dbReference type="InterPro" id="IPR030830">
    <property type="entry name" value="Myo_inos_IolC"/>
</dbReference>
<evidence type="ECO:0000313" key="8">
    <source>
        <dbReference type="Proteomes" id="UP000184512"/>
    </source>
</evidence>
<dbReference type="Gene3D" id="2.20.150.10">
    <property type="entry name" value="putative 5-dehydro-2- deoxygluconokinase"/>
    <property type="match status" value="1"/>
</dbReference>
<dbReference type="PROSITE" id="PS00583">
    <property type="entry name" value="PFKB_KINASES_1"/>
    <property type="match status" value="1"/>
</dbReference>
<dbReference type="InterPro" id="IPR050306">
    <property type="entry name" value="PfkB_Carbo_kinase"/>
</dbReference>
<dbReference type="Pfam" id="PF00294">
    <property type="entry name" value="PfkB"/>
    <property type="match status" value="1"/>
</dbReference>
<dbReference type="InterPro" id="IPR002173">
    <property type="entry name" value="Carboh/pur_kinase_PfkB_CS"/>
</dbReference>
<evidence type="ECO:0000256" key="5">
    <source>
        <dbReference type="ARBA" id="ARBA00022840"/>
    </source>
</evidence>
<dbReference type="InterPro" id="IPR029056">
    <property type="entry name" value="Ribokinase-like"/>
</dbReference>
<evidence type="ECO:0000313" key="7">
    <source>
        <dbReference type="EMBL" id="SHJ94680.1"/>
    </source>
</evidence>
<dbReference type="PANTHER" id="PTHR43085">
    <property type="entry name" value="HEXOKINASE FAMILY MEMBER"/>
    <property type="match status" value="1"/>
</dbReference>
<dbReference type="Proteomes" id="UP000184512">
    <property type="component" value="Unassembled WGS sequence"/>
</dbReference>
<dbReference type="CDD" id="cd01166">
    <property type="entry name" value="KdgK"/>
    <property type="match status" value="1"/>
</dbReference>
<evidence type="ECO:0000256" key="2">
    <source>
        <dbReference type="ARBA" id="ARBA00022679"/>
    </source>
</evidence>
<dbReference type="Gene3D" id="3.40.1190.20">
    <property type="match status" value="1"/>
</dbReference>
<dbReference type="EMBL" id="FQZG01000114">
    <property type="protein sequence ID" value="SHJ94680.1"/>
    <property type="molecule type" value="Genomic_DNA"/>
</dbReference>
<organism evidence="7 8">
    <name type="scientific">Tessaracoccus bendigoensis DSM 12906</name>
    <dbReference type="NCBI Taxonomy" id="1123357"/>
    <lineage>
        <taxon>Bacteria</taxon>
        <taxon>Bacillati</taxon>
        <taxon>Actinomycetota</taxon>
        <taxon>Actinomycetes</taxon>
        <taxon>Propionibacteriales</taxon>
        <taxon>Propionibacteriaceae</taxon>
        <taxon>Tessaracoccus</taxon>
    </lineage>
</organism>
<comment type="similarity">
    <text evidence="1">Belongs to the carbohydrate kinase PfkB family.</text>
</comment>